<dbReference type="RefSeq" id="WP_077834396.1">
    <property type="nucleotide sequence ID" value="NZ_CP096984.1"/>
</dbReference>
<dbReference type="EMBL" id="CP096984">
    <property type="protein sequence ID" value="URZ13971.1"/>
    <property type="molecule type" value="Genomic_DNA"/>
</dbReference>
<proteinExistence type="predicted"/>
<dbReference type="SUPFAM" id="SSF50939">
    <property type="entry name" value="Sialidases"/>
    <property type="match status" value="1"/>
</dbReference>
<dbReference type="PANTHER" id="PTHR43752">
    <property type="entry name" value="BNR/ASP-BOX REPEAT FAMILY PROTEIN"/>
    <property type="match status" value="1"/>
</dbReference>
<dbReference type="Proteomes" id="UP000190951">
    <property type="component" value="Plasmid p330"/>
</dbReference>
<dbReference type="InterPro" id="IPR036278">
    <property type="entry name" value="Sialidase_sf"/>
</dbReference>
<dbReference type="AlphaFoldDB" id="A0A1S8LJK2"/>
<dbReference type="STRING" id="84029.CROST_06320"/>
<accession>A0A1S8LJK2</accession>
<reference evidence="1 2" key="1">
    <citation type="submission" date="2022-04" db="EMBL/GenBank/DDBJ databases">
        <title>Genome sequence of C. roseum typestrain.</title>
        <authorList>
            <person name="Poehlein A."/>
            <person name="Schoch T."/>
            <person name="Duerre P."/>
            <person name="Daniel R."/>
        </authorList>
    </citation>
    <scope>NUCLEOTIDE SEQUENCE [LARGE SCALE GENOMIC DNA]</scope>
    <source>
        <strain evidence="1 2">DSM 7320</strain>
        <plasmid evidence="1 2">p330</plasmid>
    </source>
</reference>
<keyword evidence="2" id="KW-1185">Reference proteome</keyword>
<sequence length="395" mass="43358">MRKKTLAILIMSFAVAFSTFSINTKAQDAPFSVKTGLFDQTKPDNLGLNTAKGAETVTVFHPSASTNKYSNCVVMTAFKGYLYCQWQSSEKDEDAPDTSVVYSRSKDGINWSSPIKLASPTSNSYCTTGGFLVHKNKLIAYVNVWPSNVSPKGGFSYYASSTDGINWSKLKPVKMADGSHMQGILEQDPHVLKNGRIINAAHFQPGLIAAPIYTDDASGIRGWTRAKFTNLPYTGASSRELEPSLFVRKDGAVVMVFRDQAGTYRRLASVSSDNGKTWSTPVVTDMPDSRAKQSAGNLPDGTAYMVGNPVNSKIRIPLAITLSKDGKNFNKAYVLRQGGTDFQPQQYTGKYKTLGYSYPKSMVYNGYLYVSYSTNKEDVQFTRIPLSSLSLNGHK</sequence>
<evidence type="ECO:0000313" key="2">
    <source>
        <dbReference type="Proteomes" id="UP000190951"/>
    </source>
</evidence>
<dbReference type="InterPro" id="IPR011040">
    <property type="entry name" value="Sialidase"/>
</dbReference>
<dbReference type="KEGG" id="crw:CROST_047490"/>
<dbReference type="PANTHER" id="PTHR43752:SF2">
    <property type="entry name" value="BNR_ASP-BOX REPEAT FAMILY PROTEIN"/>
    <property type="match status" value="1"/>
</dbReference>
<gene>
    <name evidence="1" type="ORF">CROST_047490</name>
</gene>
<dbReference type="Pfam" id="PF13088">
    <property type="entry name" value="BNR_2"/>
    <property type="match status" value="1"/>
</dbReference>
<dbReference type="Gene3D" id="2.120.10.10">
    <property type="match status" value="1"/>
</dbReference>
<protein>
    <submittedName>
        <fullName evidence="1">Uncharacterized protein</fullName>
    </submittedName>
</protein>
<evidence type="ECO:0000313" key="1">
    <source>
        <dbReference type="EMBL" id="URZ13971.1"/>
    </source>
</evidence>
<dbReference type="CDD" id="cd15482">
    <property type="entry name" value="Sialidase_non-viral"/>
    <property type="match status" value="1"/>
</dbReference>
<organism evidence="1 2">
    <name type="scientific">Clostridium felsineum</name>
    <dbReference type="NCBI Taxonomy" id="36839"/>
    <lineage>
        <taxon>Bacteria</taxon>
        <taxon>Bacillati</taxon>
        <taxon>Bacillota</taxon>
        <taxon>Clostridia</taxon>
        <taxon>Eubacteriales</taxon>
        <taxon>Clostridiaceae</taxon>
        <taxon>Clostridium</taxon>
    </lineage>
</organism>
<keyword evidence="1" id="KW-0614">Plasmid</keyword>
<name>A0A1S8LJK2_9CLOT</name>
<geneLocation type="plasmid" evidence="1 2">
    <name>p330</name>
</geneLocation>